<feature type="compositionally biased region" description="Pro residues" evidence="1">
    <location>
        <begin position="62"/>
        <end position="71"/>
    </location>
</feature>
<feature type="compositionally biased region" description="Basic and acidic residues" evidence="1">
    <location>
        <begin position="1"/>
        <end position="12"/>
    </location>
</feature>
<name>A0A1H0LWX4_9MICO</name>
<evidence type="ECO:0000256" key="1">
    <source>
        <dbReference type="SAM" id="MobiDB-lite"/>
    </source>
</evidence>
<dbReference type="EMBL" id="LT629711">
    <property type="protein sequence ID" value="SDO72722.1"/>
    <property type="molecule type" value="Genomic_DNA"/>
</dbReference>
<protein>
    <submittedName>
        <fullName evidence="2">Uncharacterized protein</fullName>
    </submittedName>
</protein>
<dbReference type="RefSeq" id="WP_091780841.1">
    <property type="nucleotide sequence ID" value="NZ_LT629711.1"/>
</dbReference>
<evidence type="ECO:0000313" key="2">
    <source>
        <dbReference type="EMBL" id="SDO72722.1"/>
    </source>
</evidence>
<proteinExistence type="predicted"/>
<gene>
    <name evidence="2" type="ORF">SAMN04489867_0425</name>
</gene>
<dbReference type="STRING" id="443156.SAMN04489867_0425"/>
<dbReference type="Proteomes" id="UP000199077">
    <property type="component" value="Chromosome I"/>
</dbReference>
<evidence type="ECO:0000313" key="3">
    <source>
        <dbReference type="Proteomes" id="UP000199077"/>
    </source>
</evidence>
<accession>A0A1H0LWX4</accession>
<reference evidence="3" key="1">
    <citation type="submission" date="2016-10" db="EMBL/GenBank/DDBJ databases">
        <authorList>
            <person name="Varghese N."/>
            <person name="Submissions S."/>
        </authorList>
    </citation>
    <scope>NUCLEOTIDE SEQUENCE [LARGE SCALE GENOMIC DNA]</scope>
    <source>
        <strain evidence="3">DSM 22329</strain>
    </source>
</reference>
<organism evidence="2 3">
    <name type="scientific">Pedococcus dokdonensis</name>
    <dbReference type="NCBI Taxonomy" id="443156"/>
    <lineage>
        <taxon>Bacteria</taxon>
        <taxon>Bacillati</taxon>
        <taxon>Actinomycetota</taxon>
        <taxon>Actinomycetes</taxon>
        <taxon>Micrococcales</taxon>
        <taxon>Intrasporangiaceae</taxon>
        <taxon>Pedococcus</taxon>
    </lineage>
</organism>
<dbReference type="AlphaFoldDB" id="A0A1H0LWX4"/>
<feature type="region of interest" description="Disordered" evidence="1">
    <location>
        <begin position="1"/>
        <end position="101"/>
    </location>
</feature>
<sequence length="151" mass="16034">MTTREPESDALRLRHFRGRAGATFESPASAPGPTQQPPSTRSVRVEGVGTANSDGTATMAPTPVPKVPPLVRPRRSHGRTPARPVYPPVPRVPRAGPKRRGNAVARLEAASELMNAAEAAQQAARSKALEEAAAKALAAAQDEFTRTVTQW</sequence>
<keyword evidence="3" id="KW-1185">Reference proteome</keyword>